<evidence type="ECO:0000313" key="1">
    <source>
        <dbReference type="EMBL" id="GBP63472.1"/>
    </source>
</evidence>
<keyword evidence="2" id="KW-1185">Reference proteome</keyword>
<comment type="caution">
    <text evidence="1">The sequence shown here is derived from an EMBL/GenBank/DDBJ whole genome shotgun (WGS) entry which is preliminary data.</text>
</comment>
<name>A0A4C1XKE7_EUMVA</name>
<sequence length="79" mass="8843">MITYIETLDKLTCFITIARLVGILWRHEHIVVYARRGVGAGDPFIERVVATGTHARRREPSALQRADLAALTDPVCCHT</sequence>
<reference evidence="1 2" key="1">
    <citation type="journal article" date="2019" name="Commun. Biol.">
        <title>The bagworm genome reveals a unique fibroin gene that provides high tensile strength.</title>
        <authorList>
            <person name="Kono N."/>
            <person name="Nakamura H."/>
            <person name="Ohtoshi R."/>
            <person name="Tomita M."/>
            <person name="Numata K."/>
            <person name="Arakawa K."/>
        </authorList>
    </citation>
    <scope>NUCLEOTIDE SEQUENCE [LARGE SCALE GENOMIC DNA]</scope>
</reference>
<evidence type="ECO:0000313" key="2">
    <source>
        <dbReference type="Proteomes" id="UP000299102"/>
    </source>
</evidence>
<gene>
    <name evidence="1" type="ORF">EVAR_49525_1</name>
</gene>
<organism evidence="1 2">
    <name type="scientific">Eumeta variegata</name>
    <name type="common">Bagworm moth</name>
    <name type="synonym">Eumeta japonica</name>
    <dbReference type="NCBI Taxonomy" id="151549"/>
    <lineage>
        <taxon>Eukaryota</taxon>
        <taxon>Metazoa</taxon>
        <taxon>Ecdysozoa</taxon>
        <taxon>Arthropoda</taxon>
        <taxon>Hexapoda</taxon>
        <taxon>Insecta</taxon>
        <taxon>Pterygota</taxon>
        <taxon>Neoptera</taxon>
        <taxon>Endopterygota</taxon>
        <taxon>Lepidoptera</taxon>
        <taxon>Glossata</taxon>
        <taxon>Ditrysia</taxon>
        <taxon>Tineoidea</taxon>
        <taxon>Psychidae</taxon>
        <taxon>Oiketicinae</taxon>
        <taxon>Eumeta</taxon>
    </lineage>
</organism>
<accession>A0A4C1XKE7</accession>
<protein>
    <submittedName>
        <fullName evidence="1">Uncharacterized protein</fullName>
    </submittedName>
</protein>
<dbReference type="Proteomes" id="UP000299102">
    <property type="component" value="Unassembled WGS sequence"/>
</dbReference>
<proteinExistence type="predicted"/>
<dbReference type="EMBL" id="BGZK01000870">
    <property type="protein sequence ID" value="GBP63472.1"/>
    <property type="molecule type" value="Genomic_DNA"/>
</dbReference>
<dbReference type="AlphaFoldDB" id="A0A4C1XKE7"/>